<dbReference type="GO" id="GO:0003677">
    <property type="term" value="F:DNA binding"/>
    <property type="evidence" value="ECO:0007669"/>
    <property type="project" value="UniProtKB-KW"/>
</dbReference>
<keyword evidence="8 12" id="KW-0239">DNA-directed DNA polymerase</keyword>
<evidence type="ECO:0000256" key="2">
    <source>
        <dbReference type="ARBA" id="ARBA00022679"/>
    </source>
</evidence>
<evidence type="ECO:0000313" key="15">
    <source>
        <dbReference type="EMBL" id="ARK07853.1"/>
    </source>
</evidence>
<keyword evidence="4 12" id="KW-0235">DNA replication</keyword>
<dbReference type="SUPFAM" id="SSF53098">
    <property type="entry name" value="Ribonuclease H-like"/>
    <property type="match status" value="1"/>
</dbReference>
<dbReference type="InterPro" id="IPR006133">
    <property type="entry name" value="DNA-dir_DNA_pol_B_exonuc"/>
</dbReference>
<dbReference type="GO" id="GO:0039693">
    <property type="term" value="P:viral DNA genome replication"/>
    <property type="evidence" value="ECO:0007669"/>
    <property type="project" value="UniProtKB-KW"/>
</dbReference>
<dbReference type="InterPro" id="IPR050240">
    <property type="entry name" value="DNA_pol_type-B"/>
</dbReference>
<gene>
    <name evidence="15" type="ORF">phiA829_033</name>
</gene>
<dbReference type="Pfam" id="PF00136">
    <property type="entry name" value="DNA_pol_B"/>
    <property type="match status" value="1"/>
</dbReference>
<dbReference type="InterPro" id="IPR006172">
    <property type="entry name" value="DNA-dir_DNA_pol_B"/>
</dbReference>
<dbReference type="GO" id="GO:0000166">
    <property type="term" value="F:nucleotide binding"/>
    <property type="evidence" value="ECO:0007669"/>
    <property type="project" value="InterPro"/>
</dbReference>
<evidence type="ECO:0000256" key="11">
    <source>
        <dbReference type="ARBA" id="ARBA00049244"/>
    </source>
</evidence>
<keyword evidence="2 12" id="KW-0808">Transferase</keyword>
<dbReference type="PROSITE" id="PS00116">
    <property type="entry name" value="DNA_POLYMERASE_B"/>
    <property type="match status" value="1"/>
</dbReference>
<dbReference type="Gene3D" id="3.90.1600.10">
    <property type="entry name" value="Palm domain of DNA polymerase"/>
    <property type="match status" value="1"/>
</dbReference>
<dbReference type="GO" id="GO:0003887">
    <property type="term" value="F:DNA-directed DNA polymerase activity"/>
    <property type="evidence" value="ECO:0007669"/>
    <property type="project" value="UniProtKB-KW"/>
</dbReference>
<keyword evidence="7" id="KW-0269">Exonuclease</keyword>
<organism evidence="15 16">
    <name type="scientific">Aeromonas phage phiA8-29</name>
    <dbReference type="NCBI Taxonomy" id="1978922"/>
    <lineage>
        <taxon>Viruses</taxon>
        <taxon>Duplodnaviria</taxon>
        <taxon>Heunggongvirae</taxon>
        <taxon>Uroviricota</taxon>
        <taxon>Caudoviricetes</taxon>
        <taxon>Pantevenvirales</taxon>
        <taxon>Ackermannviridae</taxon>
        <taxon>Tedavirus</taxon>
        <taxon>Tedavirus A829</taxon>
    </lineage>
</organism>
<evidence type="ECO:0000256" key="10">
    <source>
        <dbReference type="ARBA" id="ARBA00023125"/>
    </source>
</evidence>
<evidence type="ECO:0000313" key="16">
    <source>
        <dbReference type="Proteomes" id="UP000221506"/>
    </source>
</evidence>
<dbReference type="EC" id="2.7.7.7" evidence="12"/>
<keyword evidence="9" id="KW-1194">Viral DNA replication</keyword>
<dbReference type="PANTHER" id="PTHR10322:SF23">
    <property type="entry name" value="DNA POLYMERASE DELTA CATALYTIC SUBUNIT"/>
    <property type="match status" value="1"/>
</dbReference>
<dbReference type="SMART" id="SM00486">
    <property type="entry name" value="POLBc"/>
    <property type="match status" value="1"/>
</dbReference>
<dbReference type="InterPro" id="IPR043502">
    <property type="entry name" value="DNA/RNA_pol_sf"/>
</dbReference>
<evidence type="ECO:0000259" key="13">
    <source>
        <dbReference type="Pfam" id="PF00136"/>
    </source>
</evidence>
<evidence type="ECO:0000256" key="1">
    <source>
        <dbReference type="ARBA" id="ARBA00005755"/>
    </source>
</evidence>
<dbReference type="InterPro" id="IPR017964">
    <property type="entry name" value="DNA-dir_DNA_pol_B_CS"/>
</dbReference>
<evidence type="ECO:0000256" key="9">
    <source>
        <dbReference type="ARBA" id="ARBA00023109"/>
    </source>
</evidence>
<keyword evidence="6" id="KW-0378">Hydrolase</keyword>
<feature type="domain" description="DNA-directed DNA polymerase family B exonuclease" evidence="14">
    <location>
        <begin position="235"/>
        <end position="344"/>
    </location>
</feature>
<name>A0A1W6DY38_9CAUD</name>
<dbReference type="Gene3D" id="1.20.1280.300">
    <property type="match status" value="1"/>
</dbReference>
<feature type="domain" description="DNA-directed DNA polymerase family B multifunctional" evidence="13">
    <location>
        <begin position="439"/>
        <end position="694"/>
    </location>
</feature>
<dbReference type="InterPro" id="IPR036397">
    <property type="entry name" value="RNaseH_sf"/>
</dbReference>
<keyword evidence="5" id="KW-0540">Nuclease</keyword>
<accession>A0A1W6DY38</accession>
<keyword evidence="10 12" id="KW-0238">DNA-binding</keyword>
<dbReference type="PRINTS" id="PR00106">
    <property type="entry name" value="DNAPOLB"/>
</dbReference>
<sequence>MSVFHTGVYRAGNDIVFRLCTQDGQRKIVRERFKPELYLPAPFGTPVEVADALALRGEGSPLEDTPLVKMEFDSMYDFSNYIQENRDIPGVRLYGMSDPVFQAITRTFPKEIEPAFEHVRVFNLDIEVVSSYMDKGKIKRGPFPEPYIEPEEFRSKKFDDQAYADHITEFYKWWNLTFPTSSIPVWTNMNAAFPISSLQLSDRQLGKYILWNLPLPEHRGKYQYDPEDPMIPGLDVEIREFQTEQEMLMDFIRYWAARQPDFWTGWNIRGFDSPYLGERILKLLGEDWVKALSPLGRYRCKLEKPKKGIPYHTYEFTGCPAMSYDDMYRKHRLKERRNYSLDYISHAELKERKLSHAENKDMLTSWFTDPVFFNRYGLRDIWLVDRLDEQLGFIDLTIMLAAVYYCNYEDTLDTVRPWSALMFHHNFYGDRGRRVPLMKRALDNDVAYDGAFVHTPVPGRYKNLLSEDLNSLYPHIEQQYNMGPETKVTAAHRREILFELVEELEGIKTDFVTNKTRLALIHKIQNEQEIIEELIAWGARPFETLKRHNVAMTPNLQFFHREFMSCYSSITRKLYSKRKVFKKAMLEAEQQETNLKAAGKTDSVEYLKFTKLVSTKNTGQMGVKIVMNAGYGAIGNRWFKEYYDPEIARAITASGELINKWITHYLTQDLRELSGHGAHRFVVYGDTDSIYLDLSPFESLNGWTSDLTTEEYCVAVDKFERESIQPLISAHCEKMADMLNAYEQRMFWGREVICRQGGIFQAKKRYALLVDNSEGVQYPKPKLKVTGLESKKSTTPEVCVPWLEEIYKLAVLNNEEEVFKKVKEYRETYTSLPPEDISIASSVANVNKYRVNPNSWEAVKGAPYQATSSLLHNRIIEECNGVTPLIQDGSKILIAALKERNPWGKNNIAFQGFWPEEFGDKVKQYLDYEGNFEKSFLQPAQLLLDAVKMSTKKKVNVLKFFK</sequence>
<dbReference type="Pfam" id="PF03104">
    <property type="entry name" value="DNA_pol_B_exo1"/>
    <property type="match status" value="1"/>
</dbReference>
<evidence type="ECO:0000256" key="3">
    <source>
        <dbReference type="ARBA" id="ARBA00022695"/>
    </source>
</evidence>
<dbReference type="GO" id="GO:0006261">
    <property type="term" value="P:DNA-templated DNA replication"/>
    <property type="evidence" value="ECO:0007669"/>
    <property type="project" value="TreeGrafter"/>
</dbReference>
<proteinExistence type="inferred from homology"/>
<protein>
    <recommendedName>
        <fullName evidence="12">DNA polymerase</fullName>
        <ecNumber evidence="12">2.7.7.7</ecNumber>
    </recommendedName>
</protein>
<evidence type="ECO:0000256" key="7">
    <source>
        <dbReference type="ARBA" id="ARBA00022839"/>
    </source>
</evidence>
<evidence type="ECO:0000256" key="4">
    <source>
        <dbReference type="ARBA" id="ARBA00022705"/>
    </source>
</evidence>
<dbReference type="GO" id="GO:0004527">
    <property type="term" value="F:exonuclease activity"/>
    <property type="evidence" value="ECO:0007669"/>
    <property type="project" value="UniProtKB-KW"/>
</dbReference>
<dbReference type="InterPro" id="IPR006134">
    <property type="entry name" value="DNA-dir_DNA_pol_B_multi_dom"/>
</dbReference>
<keyword evidence="3 12" id="KW-0548">Nucleotidyltransferase</keyword>
<dbReference type="Gene3D" id="1.10.287.690">
    <property type="entry name" value="Helix hairpin bin"/>
    <property type="match status" value="1"/>
</dbReference>
<evidence type="ECO:0000256" key="12">
    <source>
        <dbReference type="RuleBase" id="RU000442"/>
    </source>
</evidence>
<dbReference type="EMBL" id="KY914485">
    <property type="protein sequence ID" value="ARK07853.1"/>
    <property type="molecule type" value="Genomic_DNA"/>
</dbReference>
<dbReference type="Gene3D" id="3.30.420.10">
    <property type="entry name" value="Ribonuclease H-like superfamily/Ribonuclease H"/>
    <property type="match status" value="1"/>
</dbReference>
<comment type="catalytic activity">
    <reaction evidence="11 12">
        <text>DNA(n) + a 2'-deoxyribonucleoside 5'-triphosphate = DNA(n+1) + diphosphate</text>
        <dbReference type="Rhea" id="RHEA:22508"/>
        <dbReference type="Rhea" id="RHEA-COMP:17339"/>
        <dbReference type="Rhea" id="RHEA-COMP:17340"/>
        <dbReference type="ChEBI" id="CHEBI:33019"/>
        <dbReference type="ChEBI" id="CHEBI:61560"/>
        <dbReference type="ChEBI" id="CHEBI:173112"/>
        <dbReference type="EC" id="2.7.7.7"/>
    </reaction>
</comment>
<evidence type="ECO:0000256" key="5">
    <source>
        <dbReference type="ARBA" id="ARBA00022722"/>
    </source>
</evidence>
<dbReference type="Gene3D" id="3.40.1820.10">
    <property type="entry name" value="DnaQ-like 3'-5' exonuclease"/>
    <property type="match status" value="1"/>
</dbReference>
<dbReference type="Gene3D" id="3.30.342.10">
    <property type="entry name" value="DNA Polymerase, chain B, domain 1"/>
    <property type="match status" value="1"/>
</dbReference>
<keyword evidence="16" id="KW-1185">Reference proteome</keyword>
<evidence type="ECO:0000256" key="6">
    <source>
        <dbReference type="ARBA" id="ARBA00022801"/>
    </source>
</evidence>
<dbReference type="Proteomes" id="UP000221506">
    <property type="component" value="Segment"/>
</dbReference>
<dbReference type="PANTHER" id="PTHR10322">
    <property type="entry name" value="DNA POLYMERASE CATALYTIC SUBUNIT"/>
    <property type="match status" value="1"/>
</dbReference>
<reference evidence="15 16" key="1">
    <citation type="submission" date="2017-04" db="EMBL/GenBank/DDBJ databases">
        <title>Complete genome sequence and characterization of temperature-dependent bacteriophage phiA8-29 infecting Aeromonas.</title>
        <authorList>
            <person name="He Y."/>
            <person name="Yang H."/>
        </authorList>
    </citation>
    <scope>NUCLEOTIDE SEQUENCE [LARGE SCALE GENOMIC DNA]</scope>
</reference>
<dbReference type="InterPro" id="IPR023211">
    <property type="entry name" value="DNA_pol_palm_dom_sf"/>
</dbReference>
<evidence type="ECO:0000256" key="8">
    <source>
        <dbReference type="ARBA" id="ARBA00022932"/>
    </source>
</evidence>
<dbReference type="InterPro" id="IPR012337">
    <property type="entry name" value="RNaseH-like_sf"/>
</dbReference>
<comment type="similarity">
    <text evidence="1 12">Belongs to the DNA polymerase type-B family.</text>
</comment>
<dbReference type="SUPFAM" id="SSF56672">
    <property type="entry name" value="DNA/RNA polymerases"/>
    <property type="match status" value="1"/>
</dbReference>
<evidence type="ECO:0000259" key="14">
    <source>
        <dbReference type="Pfam" id="PF03104"/>
    </source>
</evidence>